<feature type="transmembrane region" description="Helical" evidence="2">
    <location>
        <begin position="635"/>
        <end position="653"/>
    </location>
</feature>
<feature type="transmembrane region" description="Helical" evidence="2">
    <location>
        <begin position="250"/>
        <end position="267"/>
    </location>
</feature>
<dbReference type="EMBL" id="BMMQ01000003">
    <property type="protein sequence ID" value="GGO62914.1"/>
    <property type="molecule type" value="Genomic_DNA"/>
</dbReference>
<name>A0ABQ2N0U0_9MICO</name>
<keyword evidence="2" id="KW-0472">Membrane</keyword>
<dbReference type="PANTHER" id="PTHR43685">
    <property type="entry name" value="GLYCOSYLTRANSFERASE"/>
    <property type="match status" value="1"/>
</dbReference>
<dbReference type="Gene3D" id="3.90.550.10">
    <property type="entry name" value="Spore Coat Polysaccharide Biosynthesis Protein SpsA, Chain A"/>
    <property type="match status" value="1"/>
</dbReference>
<keyword evidence="2" id="KW-1133">Transmembrane helix</keyword>
<dbReference type="InterPro" id="IPR050834">
    <property type="entry name" value="Glycosyltransf_2"/>
</dbReference>
<evidence type="ECO:0008006" key="5">
    <source>
        <dbReference type="Google" id="ProtNLM"/>
    </source>
</evidence>
<dbReference type="SUPFAM" id="SSF53448">
    <property type="entry name" value="Nucleotide-diphospho-sugar transferases"/>
    <property type="match status" value="1"/>
</dbReference>
<keyword evidence="4" id="KW-1185">Reference proteome</keyword>
<dbReference type="Proteomes" id="UP000638043">
    <property type="component" value="Unassembled WGS sequence"/>
</dbReference>
<sequence>MPAPVHAVLVARSSTAAAARLERALDAIRAQSQSVASLAIVVRGDPAPLKSAAEAANASHLIAAPERTGFAGAVELAMERLPEGHVWLLDDDSVPEPATLAKLASALERQPSVAIAAPKLVRAGDRRRIESFGVTMTTTGRTVELAHGEYDQGQHDRDDDVLGADIRGMLLRSDVALALVPDRAMLGADEGLDMGVRARLGGRRVSLVPDARVAVWPPRQTPLRRDYTRRVAQLHRRLAYASSLTVAPKWIALLPLAVWATALALLAKRPGRVAPEWMATFTVLVRLGSISRSRRRVRAFRTGSWSQVDALRLGRTQLRERQQASEDPRRDNPDRLEFFSGGGAWAVLGGLVVSVAAFIALLTWPAIGGGALLPLRHGVLALWRDALWGVRPEGLAEVGPADPFSAVVALLGTIWPGGPSFALVLLWLLAAPLAVLGGWFAATRFTARPAARIALAAMWGLAPPLWDALAQGRPAAVIAHLLLPWLLFAGIAAHRSWTTAGAASILLAGVLACAPSLAPAIGLVWLVGLAVAIGARRRRIAHVVWVVVPSIVMFAPLAARQFSRGTPWALFADPDAADFVHGSAAAVAGGSVNPDGWEALFADLGLSWTSVWWAPMLLAPVALLALTAPATRKTWLAVVALAVAAVGSVTAVVDLGARLAVVDGVRVPVWPGSALSLAWLGAIVACAIAIDGVRRGRRPLAVVVIVCAALAIVPQATALHRGDTPLHSASDTTLPAYVSAQARADGEVGTLILTPLADGTVAAKVVWGTSETLGGASTLERTPVDVSEDDEAVAHLAGDIVSGSTLTVADEVREAGITFVLLRGQDASASAQRVVALAAQASMDQRAGFVRVGETPHGVLWSVVDEPAARGGMDAGETTTAWFTGIAQGLVLVVALLLAIPTRRTRDQARQKPRLIGVQNESREERTR</sequence>
<gene>
    <name evidence="3" type="ORF">GCM10010910_14200</name>
</gene>
<feature type="transmembrane region" description="Helical" evidence="2">
    <location>
        <begin position="610"/>
        <end position="628"/>
    </location>
</feature>
<dbReference type="PANTHER" id="PTHR43685:SF3">
    <property type="entry name" value="SLR2126 PROTEIN"/>
    <property type="match status" value="1"/>
</dbReference>
<feature type="region of interest" description="Disordered" evidence="1">
    <location>
        <begin position="909"/>
        <end position="928"/>
    </location>
</feature>
<evidence type="ECO:0000256" key="2">
    <source>
        <dbReference type="SAM" id="Phobius"/>
    </source>
</evidence>
<feature type="transmembrane region" description="Helical" evidence="2">
    <location>
        <begin position="345"/>
        <end position="367"/>
    </location>
</feature>
<evidence type="ECO:0000313" key="3">
    <source>
        <dbReference type="EMBL" id="GGO62914.1"/>
    </source>
</evidence>
<feature type="transmembrane region" description="Helical" evidence="2">
    <location>
        <begin position="881"/>
        <end position="900"/>
    </location>
</feature>
<dbReference type="Pfam" id="PF13641">
    <property type="entry name" value="Glyco_tranf_2_3"/>
    <property type="match status" value="1"/>
</dbReference>
<protein>
    <recommendedName>
        <fullName evidence="5">Glycosyltransferase, GT2 family</fullName>
    </recommendedName>
</protein>
<feature type="transmembrane region" description="Helical" evidence="2">
    <location>
        <begin position="673"/>
        <end position="693"/>
    </location>
</feature>
<organism evidence="3 4">
    <name type="scientific">Microbacterium nanhaiense</name>
    <dbReference type="NCBI Taxonomy" id="1301026"/>
    <lineage>
        <taxon>Bacteria</taxon>
        <taxon>Bacillati</taxon>
        <taxon>Actinomycetota</taxon>
        <taxon>Actinomycetes</taxon>
        <taxon>Micrococcales</taxon>
        <taxon>Microbacteriaceae</taxon>
        <taxon>Microbacterium</taxon>
    </lineage>
</organism>
<dbReference type="InterPro" id="IPR029044">
    <property type="entry name" value="Nucleotide-diphossugar_trans"/>
</dbReference>
<feature type="transmembrane region" description="Helical" evidence="2">
    <location>
        <begin position="540"/>
        <end position="559"/>
    </location>
</feature>
<dbReference type="RefSeq" id="WP_188700683.1">
    <property type="nucleotide sequence ID" value="NZ_BMMQ01000003.1"/>
</dbReference>
<proteinExistence type="predicted"/>
<feature type="transmembrane region" description="Helical" evidence="2">
    <location>
        <begin position="475"/>
        <end position="493"/>
    </location>
</feature>
<feature type="transmembrane region" description="Helical" evidence="2">
    <location>
        <begin position="700"/>
        <end position="718"/>
    </location>
</feature>
<accession>A0ABQ2N0U0</accession>
<feature type="transmembrane region" description="Helical" evidence="2">
    <location>
        <begin position="505"/>
        <end position="533"/>
    </location>
</feature>
<evidence type="ECO:0000256" key="1">
    <source>
        <dbReference type="SAM" id="MobiDB-lite"/>
    </source>
</evidence>
<evidence type="ECO:0000313" key="4">
    <source>
        <dbReference type="Proteomes" id="UP000638043"/>
    </source>
</evidence>
<feature type="transmembrane region" description="Helical" evidence="2">
    <location>
        <begin position="421"/>
        <end position="442"/>
    </location>
</feature>
<reference evidence="4" key="1">
    <citation type="journal article" date="2019" name="Int. J. Syst. Evol. Microbiol.">
        <title>The Global Catalogue of Microorganisms (GCM) 10K type strain sequencing project: providing services to taxonomists for standard genome sequencing and annotation.</title>
        <authorList>
            <consortium name="The Broad Institute Genomics Platform"/>
            <consortium name="The Broad Institute Genome Sequencing Center for Infectious Disease"/>
            <person name="Wu L."/>
            <person name="Ma J."/>
        </authorList>
    </citation>
    <scope>NUCLEOTIDE SEQUENCE [LARGE SCALE GENOMIC DNA]</scope>
    <source>
        <strain evidence="4">CGMCC 4.7181</strain>
    </source>
</reference>
<comment type="caution">
    <text evidence="3">The sequence shown here is derived from an EMBL/GenBank/DDBJ whole genome shotgun (WGS) entry which is preliminary data.</text>
</comment>
<keyword evidence="2" id="KW-0812">Transmembrane</keyword>